<evidence type="ECO:0000313" key="2">
    <source>
        <dbReference type="EMBL" id="KQJ83574.1"/>
    </source>
</evidence>
<dbReference type="InterPro" id="IPR013181">
    <property type="entry name" value="DUF1719"/>
</dbReference>
<dbReference type="OrthoDB" id="660887at2759"/>
<keyword evidence="4" id="KW-1185">Reference proteome</keyword>
<reference evidence="2" key="2">
    <citation type="submission" date="2017-06" db="EMBL/GenBank/DDBJ databases">
        <title>WGS assembly of Brachypodium distachyon.</title>
        <authorList>
            <consortium name="The International Brachypodium Initiative"/>
            <person name="Lucas S."/>
            <person name="Harmon-Smith M."/>
            <person name="Lail K."/>
            <person name="Tice H."/>
            <person name="Grimwood J."/>
            <person name="Bruce D."/>
            <person name="Barry K."/>
            <person name="Shu S."/>
            <person name="Lindquist E."/>
            <person name="Wang M."/>
            <person name="Pitluck S."/>
            <person name="Vogel J.P."/>
            <person name="Garvin D.F."/>
            <person name="Mockler T.C."/>
            <person name="Schmutz J."/>
            <person name="Rokhsar D."/>
            <person name="Bevan M.W."/>
        </authorList>
    </citation>
    <scope>NUCLEOTIDE SEQUENCE</scope>
    <source>
        <strain evidence="2">Bd21</strain>
    </source>
</reference>
<evidence type="ECO:0000313" key="3">
    <source>
        <dbReference type="EnsemblPlants" id="KQJ83574"/>
    </source>
</evidence>
<reference evidence="3" key="3">
    <citation type="submission" date="2018-08" db="UniProtKB">
        <authorList>
            <consortium name="EnsemblPlants"/>
        </authorList>
    </citation>
    <scope>IDENTIFICATION</scope>
    <source>
        <strain evidence="3">cv. Bd21</strain>
    </source>
</reference>
<evidence type="ECO:0000313" key="4">
    <source>
        <dbReference type="Proteomes" id="UP000008810"/>
    </source>
</evidence>
<dbReference type="PANTHER" id="PTHR33377:SF4">
    <property type="entry name" value="OS07G0285800 PROTEIN"/>
    <property type="match status" value="1"/>
</dbReference>
<dbReference type="InParanoid" id="A0A0Q3E6X5"/>
<evidence type="ECO:0008006" key="5">
    <source>
        <dbReference type="Google" id="ProtNLM"/>
    </source>
</evidence>
<dbReference type="SMART" id="SM01157">
    <property type="entry name" value="DUF1719"/>
    <property type="match status" value="1"/>
</dbReference>
<dbReference type="AlphaFoldDB" id="A0A0Q3E6X5"/>
<dbReference type="Proteomes" id="UP000008810">
    <property type="component" value="Chromosome 5"/>
</dbReference>
<keyword evidence="1" id="KW-0175">Coiled coil</keyword>
<dbReference type="EMBL" id="CM000884">
    <property type="protein sequence ID" value="KQJ83574.1"/>
    <property type="molecule type" value="Genomic_DNA"/>
</dbReference>
<protein>
    <recommendedName>
        <fullName evidence="5">Rx N-terminal domain-containing protein</fullName>
    </recommendedName>
</protein>
<name>A0A0Q3E6X5_BRADI</name>
<dbReference type="Pfam" id="PF08224">
    <property type="entry name" value="DUF1719"/>
    <property type="match status" value="2"/>
</dbReference>
<accession>A0A0Q3E6X5</accession>
<sequence length="369" mass="42910">MAVGIVVTIVVQEGLSRVVTHVLGKREERASMEENLERLEWAHSKMKSALERSIKLPMTDESLLSRQRAIKRAYHQCDELLSCKRQALDDDTVVAEQGKITLAVGRWVSSFLCMNEDKLSRSAVRRFERRANKSDKFMSKVDSCCTLARYRFFCPLIPQLLRGEKVEYVITLANRTHHFWILELPTASGGDGMNEDKLSCSVVRRFERRANESDKFMSKVDSCCTLARYRFFCPLIPQLLRGEKVEYVIMLANRTHLFWILELVKGLFPEQVIAMRFQWCISFVVVDQHNRQSSPYEADRNAVNDWPLLDVSAQFRPHYFRKMKRDTHVLELIGEHEEYMDGISLLQVEEMAVTNAISSFIRQPELTKY</sequence>
<feature type="coiled-coil region" evidence="1">
    <location>
        <begin position="22"/>
        <end position="49"/>
    </location>
</feature>
<dbReference type="PANTHER" id="PTHR33377">
    <property type="entry name" value="OS10G0134700 PROTEIN-RELATED"/>
    <property type="match status" value="1"/>
</dbReference>
<dbReference type="Gramene" id="KQJ83574">
    <property type="protein sequence ID" value="KQJ83574"/>
    <property type="gene ID" value="BRADI_5g15593v3"/>
</dbReference>
<organism evidence="2">
    <name type="scientific">Brachypodium distachyon</name>
    <name type="common">Purple false brome</name>
    <name type="synonym">Trachynia distachya</name>
    <dbReference type="NCBI Taxonomy" id="15368"/>
    <lineage>
        <taxon>Eukaryota</taxon>
        <taxon>Viridiplantae</taxon>
        <taxon>Streptophyta</taxon>
        <taxon>Embryophyta</taxon>
        <taxon>Tracheophyta</taxon>
        <taxon>Spermatophyta</taxon>
        <taxon>Magnoliopsida</taxon>
        <taxon>Liliopsida</taxon>
        <taxon>Poales</taxon>
        <taxon>Poaceae</taxon>
        <taxon>BOP clade</taxon>
        <taxon>Pooideae</taxon>
        <taxon>Stipodae</taxon>
        <taxon>Brachypodieae</taxon>
        <taxon>Brachypodium</taxon>
    </lineage>
</organism>
<evidence type="ECO:0000256" key="1">
    <source>
        <dbReference type="SAM" id="Coils"/>
    </source>
</evidence>
<gene>
    <name evidence="2" type="ORF">BRADI_5g15593v3</name>
</gene>
<proteinExistence type="predicted"/>
<dbReference type="EnsemblPlants" id="KQJ83574">
    <property type="protein sequence ID" value="KQJ83574"/>
    <property type="gene ID" value="BRADI_5g15593v3"/>
</dbReference>
<reference evidence="2 3" key="1">
    <citation type="journal article" date="2010" name="Nature">
        <title>Genome sequencing and analysis of the model grass Brachypodium distachyon.</title>
        <authorList>
            <consortium name="International Brachypodium Initiative"/>
        </authorList>
    </citation>
    <scope>NUCLEOTIDE SEQUENCE [LARGE SCALE GENOMIC DNA]</scope>
    <source>
        <strain evidence="2 3">Bd21</strain>
    </source>
</reference>